<organism evidence="1 2">
    <name type="scientific">Paramecium pentaurelia</name>
    <dbReference type="NCBI Taxonomy" id="43138"/>
    <lineage>
        <taxon>Eukaryota</taxon>
        <taxon>Sar</taxon>
        <taxon>Alveolata</taxon>
        <taxon>Ciliophora</taxon>
        <taxon>Intramacronucleata</taxon>
        <taxon>Oligohymenophorea</taxon>
        <taxon>Peniculida</taxon>
        <taxon>Parameciidae</taxon>
        <taxon>Paramecium</taxon>
    </lineage>
</organism>
<reference evidence="1" key="1">
    <citation type="submission" date="2021-01" db="EMBL/GenBank/DDBJ databases">
        <authorList>
            <consortium name="Genoscope - CEA"/>
            <person name="William W."/>
        </authorList>
    </citation>
    <scope>NUCLEOTIDE SEQUENCE</scope>
</reference>
<keyword evidence="2" id="KW-1185">Reference proteome</keyword>
<dbReference type="EMBL" id="CAJJDO010000056">
    <property type="protein sequence ID" value="CAD8172122.1"/>
    <property type="molecule type" value="Genomic_DNA"/>
</dbReference>
<protein>
    <submittedName>
        <fullName evidence="1">Uncharacterized protein</fullName>
    </submittedName>
</protein>
<dbReference type="Proteomes" id="UP000689195">
    <property type="component" value="Unassembled WGS sequence"/>
</dbReference>
<evidence type="ECO:0000313" key="2">
    <source>
        <dbReference type="Proteomes" id="UP000689195"/>
    </source>
</evidence>
<sequence length="88" mass="10804">MIDKFHKFSKETPITYLFFLQLQKERHDICKTKFLDLFIRLKSLSKELYINRYSFDLGNSNFKQFFIDYQNQKNLFTFKQSTLDLKTN</sequence>
<dbReference type="AlphaFoldDB" id="A0A8S1V8E2"/>
<accession>A0A8S1V8E2</accession>
<name>A0A8S1V8E2_9CILI</name>
<proteinExistence type="predicted"/>
<gene>
    <name evidence="1" type="ORF">PPENT_87.1.T0560097</name>
</gene>
<evidence type="ECO:0000313" key="1">
    <source>
        <dbReference type="EMBL" id="CAD8172122.1"/>
    </source>
</evidence>
<comment type="caution">
    <text evidence="1">The sequence shown here is derived from an EMBL/GenBank/DDBJ whole genome shotgun (WGS) entry which is preliminary data.</text>
</comment>